<dbReference type="SMART" id="SM00105">
    <property type="entry name" value="ArfGap"/>
    <property type="match status" value="1"/>
</dbReference>
<dbReference type="InterPro" id="IPR051718">
    <property type="entry name" value="ARF_GTPase-activating"/>
</dbReference>
<dbReference type="Proteomes" id="UP001150062">
    <property type="component" value="Unassembled WGS sequence"/>
</dbReference>
<name>A0ABQ8X615_9EUKA</name>
<evidence type="ECO:0000313" key="4">
    <source>
        <dbReference type="EMBL" id="KAJ6228006.1"/>
    </source>
</evidence>
<dbReference type="PRINTS" id="PR00405">
    <property type="entry name" value="REVINTRACTNG"/>
</dbReference>
<dbReference type="EMBL" id="JAOAOG010000331">
    <property type="protein sequence ID" value="KAJ6228006.1"/>
    <property type="molecule type" value="Genomic_DNA"/>
</dbReference>
<dbReference type="PANTHER" id="PTHR45705">
    <property type="entry name" value="FI20236P1"/>
    <property type="match status" value="1"/>
</dbReference>
<feature type="compositionally biased region" description="Polar residues" evidence="2">
    <location>
        <begin position="383"/>
        <end position="404"/>
    </location>
</feature>
<keyword evidence="1" id="KW-0862">Zinc</keyword>
<keyword evidence="1" id="KW-0479">Metal-binding</keyword>
<keyword evidence="5" id="KW-1185">Reference proteome</keyword>
<feature type="compositionally biased region" description="Basic and acidic residues" evidence="2">
    <location>
        <begin position="245"/>
        <end position="254"/>
    </location>
</feature>
<proteinExistence type="predicted"/>
<dbReference type="PROSITE" id="PS50115">
    <property type="entry name" value="ARFGAP"/>
    <property type="match status" value="1"/>
</dbReference>
<feature type="region of interest" description="Disordered" evidence="2">
    <location>
        <begin position="245"/>
        <end position="294"/>
    </location>
</feature>
<evidence type="ECO:0000256" key="2">
    <source>
        <dbReference type="SAM" id="MobiDB-lite"/>
    </source>
</evidence>
<feature type="compositionally biased region" description="Polar residues" evidence="2">
    <location>
        <begin position="256"/>
        <end position="267"/>
    </location>
</feature>
<gene>
    <name evidence="4" type="ORF">M0813_09421</name>
</gene>
<dbReference type="Gene3D" id="1.10.220.150">
    <property type="entry name" value="Arf GTPase activating protein"/>
    <property type="match status" value="1"/>
</dbReference>
<dbReference type="Pfam" id="PF01412">
    <property type="entry name" value="ArfGap"/>
    <property type="match status" value="1"/>
</dbReference>
<dbReference type="InterPro" id="IPR038508">
    <property type="entry name" value="ArfGAP_dom_sf"/>
</dbReference>
<feature type="domain" description="Arf-GAP" evidence="3">
    <location>
        <begin position="12"/>
        <end position="132"/>
    </location>
</feature>
<dbReference type="PANTHER" id="PTHR45705:SF1">
    <property type="entry name" value="FI20236P1"/>
    <property type="match status" value="1"/>
</dbReference>
<feature type="region of interest" description="Disordered" evidence="2">
    <location>
        <begin position="358"/>
        <end position="427"/>
    </location>
</feature>
<comment type="caution">
    <text evidence="4">The sequence shown here is derived from an EMBL/GenBank/DDBJ whole genome shotgun (WGS) entry which is preliminary data.</text>
</comment>
<dbReference type="InterPro" id="IPR001164">
    <property type="entry name" value="ArfGAP_dom"/>
</dbReference>
<feature type="region of interest" description="Disordered" evidence="2">
    <location>
        <begin position="125"/>
        <end position="214"/>
    </location>
</feature>
<evidence type="ECO:0000256" key="1">
    <source>
        <dbReference type="PROSITE-ProRule" id="PRU00288"/>
    </source>
</evidence>
<feature type="compositionally biased region" description="Basic residues" evidence="2">
    <location>
        <begin position="143"/>
        <end position="166"/>
    </location>
</feature>
<evidence type="ECO:0000313" key="5">
    <source>
        <dbReference type="Proteomes" id="UP001150062"/>
    </source>
</evidence>
<dbReference type="SUPFAM" id="SSF57863">
    <property type="entry name" value="ArfGap/RecO-like zinc finger"/>
    <property type="match status" value="1"/>
</dbReference>
<feature type="compositionally biased region" description="Basic and acidic residues" evidence="2">
    <location>
        <begin position="167"/>
        <end position="177"/>
    </location>
</feature>
<feature type="compositionally biased region" description="Polar residues" evidence="2">
    <location>
        <begin position="198"/>
        <end position="211"/>
    </location>
</feature>
<keyword evidence="1" id="KW-0863">Zinc-finger</keyword>
<feature type="compositionally biased region" description="Low complexity" evidence="2">
    <location>
        <begin position="268"/>
        <end position="287"/>
    </location>
</feature>
<dbReference type="InterPro" id="IPR037278">
    <property type="entry name" value="ARFGAP/RecO"/>
</dbReference>
<reference evidence="4" key="1">
    <citation type="submission" date="2022-08" db="EMBL/GenBank/DDBJ databases">
        <title>Novel sulfate-reducing endosymbionts in the free-living metamonad Anaeramoeba.</title>
        <authorList>
            <person name="Jerlstrom-Hultqvist J."/>
            <person name="Cepicka I."/>
            <person name="Gallot-Lavallee L."/>
            <person name="Salas-Leiva D."/>
            <person name="Curtis B.A."/>
            <person name="Zahonova K."/>
            <person name="Pipaliya S."/>
            <person name="Dacks J."/>
            <person name="Roger A.J."/>
        </authorList>
    </citation>
    <scope>NUCLEOTIDE SEQUENCE</scope>
    <source>
        <strain evidence="4">Schooner1</strain>
    </source>
</reference>
<feature type="compositionally biased region" description="Basic residues" evidence="2">
    <location>
        <begin position="178"/>
        <end position="189"/>
    </location>
</feature>
<accession>A0ABQ8X615</accession>
<organism evidence="4 5">
    <name type="scientific">Anaeramoeba flamelloides</name>
    <dbReference type="NCBI Taxonomy" id="1746091"/>
    <lineage>
        <taxon>Eukaryota</taxon>
        <taxon>Metamonada</taxon>
        <taxon>Anaeramoebidae</taxon>
        <taxon>Anaeramoeba</taxon>
    </lineage>
</organism>
<evidence type="ECO:0000259" key="3">
    <source>
        <dbReference type="PROSITE" id="PS50115"/>
    </source>
</evidence>
<protein>
    <submittedName>
        <fullName evidence="4">Adp-ribosylation factor gtpase-activating protein</fullName>
    </submittedName>
</protein>
<feature type="compositionally biased region" description="Low complexity" evidence="2">
    <location>
        <begin position="418"/>
        <end position="427"/>
    </location>
</feature>
<feature type="compositionally biased region" description="Low complexity" evidence="2">
    <location>
        <begin position="363"/>
        <end position="382"/>
    </location>
</feature>
<dbReference type="CDD" id="cd08204">
    <property type="entry name" value="ArfGap"/>
    <property type="match status" value="1"/>
</dbReference>
<sequence>MSNKKLSQGKHMKILKSLLQIPSNQVCADCGCAGPTWASVNLGLFICINCAGVHRSIGTHITQVRSTTLDSWTIKQVKTMSEVGNKIGNSFWEAKLPEGFVKPKPSNKFAVEQFIRDKYQHRLYFSKKPKPKPQVTSTEKTIQKQKTRSKHVKSPRHSRNMARSKTRNKEFSRDNKSNRNRRHVKRIKKSASEPKLSGSRQQQNEKSQFGTFENLIDINEPNEIKTKKNDNQLITMEAFYSIPEETNKSEKEESNLVSLNKQKTFVSNNQRKQQRKQQNQKQQTQQKQQDHKQNTDQLIDFQTNMNQTNNNHNSQSNTTQDINQITEDLFMIGLDQNNTTNKQVKRGELNKDYIMSMFGQTDNNSNNSKSNNNNNFNNFNSKQNTTHNRNQRNIQNNYFQTNNKIPDKRSYSENSKGNNFNRNMNWNTNKNQEFYSFGQKQVNNGKPVSKQMQSQYQIKNSAFAFFN</sequence>